<feature type="region of interest" description="Disordered" evidence="2">
    <location>
        <begin position="771"/>
        <end position="818"/>
    </location>
</feature>
<dbReference type="Pfam" id="PF13516">
    <property type="entry name" value="LRR_6"/>
    <property type="match status" value="1"/>
</dbReference>
<feature type="compositionally biased region" description="Basic and acidic residues" evidence="2">
    <location>
        <begin position="643"/>
        <end position="652"/>
    </location>
</feature>
<sequence>MPSKNLNLPLLGETLTRNYRLSCELYDTYPKGRFTHQLSHATLSLDLADLDGSHVEALCHTICNKLSPISIQVSISPAKDVGVKIIERMVEGISVCLALSLTLTTLNLHGIKLKGKVLDLLCQGLVKCRELKTLGLVNCWVGDSGTEQLCQAIKNVPSITHLALVSCRVSAQGAAAVACLIKHQKLNRDSAMWQDTLRHREPHLDGMRGLRRVTLNNNPQLGDTGVLTLTEALTEDLWIKALDIQNCGVGGEGGQALRTLVDTNQTLEVVDLRKNPFVPQNLPQELVTILDHRQNQYSQQYTWLEMTEDIQGGGAKESTGSYLDTGRVTTPTASRGRRPSFTATKKLPKAPGQLGIPWRVEHRLYERREGMVPGTMVDIVFSEHQENLTVNATSPAPQLTTKDAATHANMKKQLEQYKKRYQRERKKRKQMEGKLSHLKTQLKGKHLLDEQAVVQIEECFTVFQSFLAHIQKSGFQWQLSDLHSNLHGNIKPSGRQQGNKKHQPNHGLIPSTSSVNTDPIPSALSLSTSEGVNYVEDRRSQSPVSFTVPFVNHSKKYHEGKLLKASKVVHPMNAQSSHNVPSSKTVLKHKENKAVDLVNTQSIQKVLDSVSSSVNVPEYQVKTNGEIMSRNGERKGKPRRSKVSIESKDAGRPSDSIVIMKNQETVKKDKSIGGNNDIIRVQKTIANYKHGAEIISEIVAPRLPPDYKTDARSYEDEKEECESSDIPSLASSEIRNAISEGEIEFTGSEFDLLDDDEIGMENYKLLKQGTLSEETRRNKDKDSSIEPAISKVESKPETYKGTHKNLHIRSPSGRADIDNTTQTSEAIHNLQISPPRRVDVENTQATTGIVRTVINNPKPIQESMSRSSGQQVTEINTKKEHLEISKETTGIRSSNNLQATGPKTHKHHHEIGQNNGTSETDDEKLRNIHSSLLHLTTRRGSRSSSSSFSITEQLSQSHSHWSKSAKRPPKQRSPDSPNNMQHSAESHQHKQRSPDSLQSLQRSPDIFQNIQILNDPHDYLLELAESTQNKQLSPNFQQNIQKLSDSHQIRSRNIESSQSINLNKPGIYTTNKTRGLRSDTTSAEGTKWSKKGSHELTQTLTDDHGFLQSPLAYKFDKYSHSQASNAKHMDKQGVPISSQYVGEEDQENAHRDTVQTGNEERVETASNADGEEEDYRSDFEHSEEDDESISVTSLTTTSIPEDLLTPGEEDF</sequence>
<organism evidence="3 4">
    <name type="scientific">Petrolisthes manimaculis</name>
    <dbReference type="NCBI Taxonomy" id="1843537"/>
    <lineage>
        <taxon>Eukaryota</taxon>
        <taxon>Metazoa</taxon>
        <taxon>Ecdysozoa</taxon>
        <taxon>Arthropoda</taxon>
        <taxon>Crustacea</taxon>
        <taxon>Multicrustacea</taxon>
        <taxon>Malacostraca</taxon>
        <taxon>Eumalacostraca</taxon>
        <taxon>Eucarida</taxon>
        <taxon>Decapoda</taxon>
        <taxon>Pleocyemata</taxon>
        <taxon>Anomura</taxon>
        <taxon>Galatheoidea</taxon>
        <taxon>Porcellanidae</taxon>
        <taxon>Petrolisthes</taxon>
    </lineage>
</organism>
<dbReference type="PANTHER" id="PTHR24110">
    <property type="entry name" value="CENTROSOMAL PROTEIN OF 78 KDA"/>
    <property type="match status" value="1"/>
</dbReference>
<dbReference type="Proteomes" id="UP001292094">
    <property type="component" value="Unassembled WGS sequence"/>
</dbReference>
<feature type="compositionally biased region" description="Basic residues" evidence="2">
    <location>
        <begin position="960"/>
        <end position="970"/>
    </location>
</feature>
<keyword evidence="4" id="KW-1185">Reference proteome</keyword>
<dbReference type="EMBL" id="JAWZYT010000639">
    <property type="protein sequence ID" value="KAK4320763.1"/>
    <property type="molecule type" value="Genomic_DNA"/>
</dbReference>
<evidence type="ECO:0000313" key="3">
    <source>
        <dbReference type="EMBL" id="KAK4320763.1"/>
    </source>
</evidence>
<feature type="compositionally biased region" description="Basic and acidic residues" evidence="2">
    <location>
        <begin position="773"/>
        <end position="784"/>
    </location>
</feature>
<evidence type="ECO:0000256" key="2">
    <source>
        <dbReference type="SAM" id="MobiDB-lite"/>
    </source>
</evidence>
<name>A0AAE1UDY4_9EUCA</name>
<reference evidence="3" key="1">
    <citation type="submission" date="2023-11" db="EMBL/GenBank/DDBJ databases">
        <title>Genome assemblies of two species of porcelain crab, Petrolisthes cinctipes and Petrolisthes manimaculis (Anomura: Porcellanidae).</title>
        <authorList>
            <person name="Angst P."/>
        </authorList>
    </citation>
    <scope>NUCLEOTIDE SEQUENCE</scope>
    <source>
        <strain evidence="3">PB745_02</strain>
        <tissue evidence="3">Gill</tissue>
    </source>
</reference>
<feature type="compositionally biased region" description="Polar residues" evidence="2">
    <location>
        <begin position="974"/>
        <end position="983"/>
    </location>
</feature>
<feature type="compositionally biased region" description="Polar residues" evidence="2">
    <location>
        <begin position="318"/>
        <end position="333"/>
    </location>
</feature>
<feature type="compositionally biased region" description="Polar residues" evidence="2">
    <location>
        <begin position="510"/>
        <end position="522"/>
    </location>
</feature>
<dbReference type="InterPro" id="IPR026212">
    <property type="entry name" value="Cep78"/>
</dbReference>
<keyword evidence="1" id="KW-0175">Coiled coil</keyword>
<feature type="region of interest" description="Disordered" evidence="2">
    <location>
        <begin position="1062"/>
        <end position="1090"/>
    </location>
</feature>
<feature type="compositionally biased region" description="Polar residues" evidence="2">
    <location>
        <begin position="887"/>
        <end position="901"/>
    </location>
</feature>
<dbReference type="Gene3D" id="3.80.10.10">
    <property type="entry name" value="Ribonuclease Inhibitor"/>
    <property type="match status" value="1"/>
</dbReference>
<dbReference type="GO" id="GO:0005813">
    <property type="term" value="C:centrosome"/>
    <property type="evidence" value="ECO:0007669"/>
    <property type="project" value="TreeGrafter"/>
</dbReference>
<dbReference type="PRINTS" id="PR02062">
    <property type="entry name" value="CENTROSOME78"/>
</dbReference>
<proteinExistence type="predicted"/>
<gene>
    <name evidence="3" type="ORF">Pmani_008382</name>
</gene>
<dbReference type="PANTHER" id="PTHR24110:SF3">
    <property type="entry name" value="CENTROSOMAL PROTEIN OF 78 KDA"/>
    <property type="match status" value="1"/>
</dbReference>
<feature type="region of interest" description="Disordered" evidence="2">
    <location>
        <begin position="625"/>
        <end position="653"/>
    </location>
</feature>
<feature type="compositionally biased region" description="Low complexity" evidence="2">
    <location>
        <begin position="1189"/>
        <end position="1199"/>
    </location>
</feature>
<comment type="caution">
    <text evidence="3">The sequence shown here is derived from an EMBL/GenBank/DDBJ whole genome shotgun (WGS) entry which is preliminary data.</text>
</comment>
<feature type="compositionally biased region" description="Polar residues" evidence="2">
    <location>
        <begin position="1062"/>
        <end position="1084"/>
    </location>
</feature>
<dbReference type="GO" id="GO:0036064">
    <property type="term" value="C:ciliary basal body"/>
    <property type="evidence" value="ECO:0007669"/>
    <property type="project" value="TreeGrafter"/>
</dbReference>
<feature type="region of interest" description="Disordered" evidence="2">
    <location>
        <begin position="314"/>
        <end position="349"/>
    </location>
</feature>
<dbReference type="SUPFAM" id="SSF52047">
    <property type="entry name" value="RNI-like"/>
    <property type="match status" value="1"/>
</dbReference>
<dbReference type="GO" id="GO:0044782">
    <property type="term" value="P:cilium organization"/>
    <property type="evidence" value="ECO:0007669"/>
    <property type="project" value="TreeGrafter"/>
</dbReference>
<feature type="region of interest" description="Disordered" evidence="2">
    <location>
        <begin position="859"/>
        <end position="999"/>
    </location>
</feature>
<feature type="compositionally biased region" description="Low complexity" evidence="2">
    <location>
        <begin position="942"/>
        <end position="957"/>
    </location>
</feature>
<feature type="region of interest" description="Disordered" evidence="2">
    <location>
        <begin position="487"/>
        <end position="522"/>
    </location>
</feature>
<feature type="compositionally biased region" description="Polar residues" evidence="2">
    <location>
        <begin position="862"/>
        <end position="875"/>
    </location>
</feature>
<dbReference type="AlphaFoldDB" id="A0AAE1UDY4"/>
<feature type="compositionally biased region" description="Basic and acidic residues" evidence="2">
    <location>
        <begin position="876"/>
        <end position="886"/>
    </location>
</feature>
<feature type="compositionally biased region" description="Acidic residues" evidence="2">
    <location>
        <begin position="1169"/>
        <end position="1188"/>
    </location>
</feature>
<feature type="compositionally biased region" description="Basic and acidic residues" evidence="2">
    <location>
        <begin position="1147"/>
        <end position="1163"/>
    </location>
</feature>
<accession>A0AAE1UDY4</accession>
<protein>
    <submittedName>
        <fullName evidence="3">Uncharacterized protein</fullName>
    </submittedName>
</protein>
<feature type="coiled-coil region" evidence="1">
    <location>
        <begin position="407"/>
        <end position="441"/>
    </location>
</feature>
<feature type="region of interest" description="Disordered" evidence="2">
    <location>
        <begin position="1140"/>
        <end position="1211"/>
    </location>
</feature>
<dbReference type="InterPro" id="IPR001611">
    <property type="entry name" value="Leu-rich_rpt"/>
</dbReference>
<evidence type="ECO:0000313" key="4">
    <source>
        <dbReference type="Proteomes" id="UP001292094"/>
    </source>
</evidence>
<dbReference type="InterPro" id="IPR032675">
    <property type="entry name" value="LRR_dom_sf"/>
</dbReference>
<evidence type="ECO:0000256" key="1">
    <source>
        <dbReference type="SAM" id="Coils"/>
    </source>
</evidence>